<evidence type="ECO:0000256" key="12">
    <source>
        <dbReference type="ARBA" id="ARBA00023012"/>
    </source>
</evidence>
<feature type="transmembrane region" description="Helical" evidence="16">
    <location>
        <begin position="70"/>
        <end position="88"/>
    </location>
</feature>
<dbReference type="InterPro" id="IPR050482">
    <property type="entry name" value="Sensor_HK_TwoCompSys"/>
</dbReference>
<sequence length="385" mass="40907">MTVVDEQLGRWNRAWALSPYPLLAVATVVCLLGDAAPGDRLVTVAVAAGLGVWHWWFVLAHPQWPEHRPWINAGYYAGVLALATVLMVRSDAFQLFVPACYVLAFVSLGGRLAYAGLVAANLPGLVASGFDPDSALISLGVATPAAALFGAMIRTMEREAVRRREINRELLAVSAENARLAKQAGIAEERARMAREIHDTVAQGLTGIVTQLEAVGGVPGEARARLDAARTLARTSLDEVRRSIEALRPGPLQDARLSEAIEQTVKTWTRLYGIPARYTMTGEPVPVHSEVEVTLLRAAQETLSNVRRHASAGQAHVTLSYMEDVIVLDVHDDGRGLPSPPPSTGFGLTALRQRVAALSGSVSVESSPGAGTAVSVTVPLIGAGS</sequence>
<dbReference type="Gene3D" id="3.30.565.10">
    <property type="entry name" value="Histidine kinase-like ATPase, C-terminal domain"/>
    <property type="match status" value="1"/>
</dbReference>
<evidence type="ECO:0000256" key="16">
    <source>
        <dbReference type="SAM" id="Phobius"/>
    </source>
</evidence>
<dbReference type="Pfam" id="PF02518">
    <property type="entry name" value="HATPase_c"/>
    <property type="match status" value="1"/>
</dbReference>
<feature type="transmembrane region" description="Helical" evidence="16">
    <location>
        <begin position="14"/>
        <end position="33"/>
    </location>
</feature>
<keyword evidence="10 18" id="KW-0418">Kinase</keyword>
<gene>
    <name evidence="18" type="ORF">CLV67_10412</name>
</gene>
<evidence type="ECO:0000256" key="9">
    <source>
        <dbReference type="ARBA" id="ARBA00022723"/>
    </source>
</evidence>
<dbReference type="InterPro" id="IPR005467">
    <property type="entry name" value="His_kinase_dom"/>
</dbReference>
<evidence type="ECO:0000256" key="2">
    <source>
        <dbReference type="ARBA" id="ARBA00001966"/>
    </source>
</evidence>
<dbReference type="CDD" id="cd16917">
    <property type="entry name" value="HATPase_UhpB-NarQ-NarX-like"/>
    <property type="match status" value="1"/>
</dbReference>
<dbReference type="SUPFAM" id="SSF55874">
    <property type="entry name" value="ATPase domain of HSP90 chaperone/DNA topoisomerase II/histidine kinase"/>
    <property type="match status" value="1"/>
</dbReference>
<dbReference type="GO" id="GO:0016020">
    <property type="term" value="C:membrane"/>
    <property type="evidence" value="ECO:0007669"/>
    <property type="project" value="InterPro"/>
</dbReference>
<dbReference type="OrthoDB" id="144293at2"/>
<dbReference type="AlphaFoldDB" id="A0A2T0KGD7"/>
<keyword evidence="12" id="KW-0902">Two-component regulatory system</keyword>
<dbReference type="Gene3D" id="1.20.5.1930">
    <property type="match status" value="1"/>
</dbReference>
<evidence type="ECO:0000256" key="13">
    <source>
        <dbReference type="ARBA" id="ARBA00023014"/>
    </source>
</evidence>
<evidence type="ECO:0000256" key="5">
    <source>
        <dbReference type="ARBA" id="ARBA00017322"/>
    </source>
</evidence>
<dbReference type="InterPro" id="IPR011712">
    <property type="entry name" value="Sig_transdc_His_kin_sub3_dim/P"/>
</dbReference>
<dbReference type="PROSITE" id="PS50109">
    <property type="entry name" value="HIS_KIN"/>
    <property type="match status" value="1"/>
</dbReference>
<keyword evidence="13" id="KW-0411">Iron-sulfur</keyword>
<dbReference type="InterPro" id="IPR003594">
    <property type="entry name" value="HATPase_dom"/>
</dbReference>
<dbReference type="GO" id="GO:0046983">
    <property type="term" value="F:protein dimerization activity"/>
    <property type="evidence" value="ECO:0007669"/>
    <property type="project" value="InterPro"/>
</dbReference>
<dbReference type="EMBL" id="PVMZ01000004">
    <property type="protein sequence ID" value="PRX22496.1"/>
    <property type="molecule type" value="Genomic_DNA"/>
</dbReference>
<dbReference type="Pfam" id="PF07730">
    <property type="entry name" value="HisKA_3"/>
    <property type="match status" value="1"/>
</dbReference>
<evidence type="ECO:0000256" key="8">
    <source>
        <dbReference type="ARBA" id="ARBA00022679"/>
    </source>
</evidence>
<protein>
    <recommendedName>
        <fullName evidence="5">Oxygen sensor histidine kinase NreB</fullName>
        <ecNumber evidence="4">2.7.13.3</ecNumber>
    </recommendedName>
    <alternativeName>
        <fullName evidence="15">Nitrogen regulation protein B</fullName>
    </alternativeName>
</protein>
<dbReference type="GO" id="GO:0000155">
    <property type="term" value="F:phosphorelay sensor kinase activity"/>
    <property type="evidence" value="ECO:0007669"/>
    <property type="project" value="InterPro"/>
</dbReference>
<evidence type="ECO:0000256" key="15">
    <source>
        <dbReference type="ARBA" id="ARBA00030800"/>
    </source>
</evidence>
<dbReference type="SMART" id="SM00387">
    <property type="entry name" value="HATPase_c"/>
    <property type="match status" value="1"/>
</dbReference>
<evidence type="ECO:0000256" key="7">
    <source>
        <dbReference type="ARBA" id="ARBA00022490"/>
    </source>
</evidence>
<evidence type="ECO:0000256" key="3">
    <source>
        <dbReference type="ARBA" id="ARBA00004496"/>
    </source>
</evidence>
<feature type="transmembrane region" description="Helical" evidence="16">
    <location>
        <begin position="134"/>
        <end position="153"/>
    </location>
</feature>
<keyword evidence="7" id="KW-0963">Cytoplasm</keyword>
<dbReference type="PRINTS" id="PR00344">
    <property type="entry name" value="BCTRLSENSOR"/>
</dbReference>
<reference evidence="18 19" key="1">
    <citation type="submission" date="2018-03" db="EMBL/GenBank/DDBJ databases">
        <title>Genomic Encyclopedia of Archaeal and Bacterial Type Strains, Phase II (KMG-II): from individual species to whole genera.</title>
        <authorList>
            <person name="Goeker M."/>
        </authorList>
    </citation>
    <scope>NUCLEOTIDE SEQUENCE [LARGE SCALE GENOMIC DNA]</scope>
    <source>
        <strain evidence="18 19">DSM 43146</strain>
    </source>
</reference>
<dbReference type="InterPro" id="IPR017205">
    <property type="entry name" value="Sig_transdc_His_kinase_ChrS"/>
</dbReference>
<name>A0A2T0KGD7_9ACTN</name>
<keyword evidence="19" id="KW-1185">Reference proteome</keyword>
<keyword evidence="6" id="KW-0004">4Fe-4S</keyword>
<accession>A0A2T0KGD7</accession>
<feature type="transmembrane region" description="Helical" evidence="16">
    <location>
        <begin position="40"/>
        <end position="58"/>
    </location>
</feature>
<keyword evidence="16" id="KW-1133">Transmembrane helix</keyword>
<keyword evidence="9" id="KW-0479">Metal-binding</keyword>
<keyword evidence="16" id="KW-0812">Transmembrane</keyword>
<dbReference type="Proteomes" id="UP000239415">
    <property type="component" value="Unassembled WGS sequence"/>
</dbReference>
<dbReference type="PANTHER" id="PTHR24421:SF62">
    <property type="entry name" value="SENSORY TRANSDUCTION HISTIDINE KINASE"/>
    <property type="match status" value="1"/>
</dbReference>
<keyword evidence="8" id="KW-0808">Transferase</keyword>
<dbReference type="GO" id="GO:0005737">
    <property type="term" value="C:cytoplasm"/>
    <property type="evidence" value="ECO:0007669"/>
    <property type="project" value="UniProtKB-SubCell"/>
</dbReference>
<dbReference type="PANTHER" id="PTHR24421">
    <property type="entry name" value="NITRATE/NITRITE SENSOR PROTEIN NARX-RELATED"/>
    <property type="match status" value="1"/>
</dbReference>
<evidence type="ECO:0000256" key="11">
    <source>
        <dbReference type="ARBA" id="ARBA00023004"/>
    </source>
</evidence>
<comment type="cofactor">
    <cofactor evidence="2">
        <name>[4Fe-4S] cluster</name>
        <dbReference type="ChEBI" id="CHEBI:49883"/>
    </cofactor>
</comment>
<keyword evidence="11" id="KW-0408">Iron</keyword>
<feature type="domain" description="Histidine kinase" evidence="17">
    <location>
        <begin position="295"/>
        <end position="382"/>
    </location>
</feature>
<evidence type="ECO:0000313" key="18">
    <source>
        <dbReference type="EMBL" id="PRX22496.1"/>
    </source>
</evidence>
<comment type="subcellular location">
    <subcellularLocation>
        <location evidence="3">Cytoplasm</location>
    </subcellularLocation>
</comment>
<keyword evidence="16" id="KW-0472">Membrane</keyword>
<comment type="catalytic activity">
    <reaction evidence="1">
        <text>ATP + protein L-histidine = ADP + protein N-phospho-L-histidine.</text>
        <dbReference type="EC" id="2.7.13.3"/>
    </reaction>
</comment>
<organism evidence="18 19">
    <name type="scientific">Actinoplanes italicus</name>
    <dbReference type="NCBI Taxonomy" id="113567"/>
    <lineage>
        <taxon>Bacteria</taxon>
        <taxon>Bacillati</taxon>
        <taxon>Actinomycetota</taxon>
        <taxon>Actinomycetes</taxon>
        <taxon>Micromonosporales</taxon>
        <taxon>Micromonosporaceae</taxon>
        <taxon>Actinoplanes</taxon>
    </lineage>
</organism>
<evidence type="ECO:0000256" key="1">
    <source>
        <dbReference type="ARBA" id="ARBA00000085"/>
    </source>
</evidence>
<dbReference type="GO" id="GO:0046872">
    <property type="term" value="F:metal ion binding"/>
    <property type="evidence" value="ECO:0007669"/>
    <property type="project" value="UniProtKB-KW"/>
</dbReference>
<evidence type="ECO:0000313" key="19">
    <source>
        <dbReference type="Proteomes" id="UP000239415"/>
    </source>
</evidence>
<comment type="function">
    <text evidence="14">Member of the two-component regulatory system NreB/NreC involved in the control of dissimilatory nitrate/nitrite reduction in response to oxygen. NreB functions as a direct oxygen sensor histidine kinase which is autophosphorylated, in the absence of oxygen, probably at the conserved histidine residue, and transfers its phosphate group probably to a conserved aspartate residue of NreC. NreB/NreC activates the expression of the nitrate (narGHJI) and nitrite (nir) reductase operons, as well as the putative nitrate transporter gene narT.</text>
</comment>
<dbReference type="GO" id="GO:0051539">
    <property type="term" value="F:4 iron, 4 sulfur cluster binding"/>
    <property type="evidence" value="ECO:0007669"/>
    <property type="project" value="UniProtKB-KW"/>
</dbReference>
<comment type="caution">
    <text evidence="18">The sequence shown here is derived from an EMBL/GenBank/DDBJ whole genome shotgun (WGS) entry which is preliminary data.</text>
</comment>
<evidence type="ECO:0000256" key="10">
    <source>
        <dbReference type="ARBA" id="ARBA00022777"/>
    </source>
</evidence>
<dbReference type="RefSeq" id="WP_106317214.1">
    <property type="nucleotide sequence ID" value="NZ_BOMO01000190.1"/>
</dbReference>
<dbReference type="EC" id="2.7.13.3" evidence="4"/>
<dbReference type="InterPro" id="IPR036890">
    <property type="entry name" value="HATPase_C_sf"/>
</dbReference>
<evidence type="ECO:0000259" key="17">
    <source>
        <dbReference type="PROSITE" id="PS50109"/>
    </source>
</evidence>
<feature type="transmembrane region" description="Helical" evidence="16">
    <location>
        <begin position="95"/>
        <end position="114"/>
    </location>
</feature>
<evidence type="ECO:0000256" key="14">
    <source>
        <dbReference type="ARBA" id="ARBA00024827"/>
    </source>
</evidence>
<dbReference type="PIRSF" id="PIRSF037434">
    <property type="entry name" value="STHK_ChrS"/>
    <property type="match status" value="1"/>
</dbReference>
<evidence type="ECO:0000256" key="4">
    <source>
        <dbReference type="ARBA" id="ARBA00012438"/>
    </source>
</evidence>
<proteinExistence type="predicted"/>
<evidence type="ECO:0000256" key="6">
    <source>
        <dbReference type="ARBA" id="ARBA00022485"/>
    </source>
</evidence>
<dbReference type="InterPro" id="IPR004358">
    <property type="entry name" value="Sig_transdc_His_kin-like_C"/>
</dbReference>